<dbReference type="EMBL" id="JN253881">
    <property type="protein sequence ID" value="AEK80694.1"/>
    <property type="molecule type" value="Genomic_DNA"/>
</dbReference>
<keyword evidence="4 5" id="KW-0732">Signal</keyword>
<dbReference type="InterPro" id="IPR031825">
    <property type="entry name" value="RXLR"/>
</dbReference>
<dbReference type="VEuPathDB" id="FungiDB:PHYSODRAFT_284495"/>
<feature type="signal peptide" evidence="5">
    <location>
        <begin position="1"/>
        <end position="20"/>
    </location>
</feature>
<comment type="domain">
    <text evidence="5">The RxLR-dEER motif acts to carry the protein into the host cell cytoplasm through binding to cell surface phosphatidylinositol-3-phosphate.</text>
</comment>
<sequence>MRLCYLLLLAAATLLASANAVPDSKVSTSDDSLRTLIDDIHVSSKRHLRAADNDEERAVPILGKLTSYLNQKTLDLWLFQGKDPKEVFRILKLVGLKGRAVQHKRWKYYVRYLKLWWEKMLARMPPSDDILLPIRETRINFTNVSTCQALHRPPRIRSKMALEIGGALSDNGSTCTQTQTKPIVRWTRCAASTRRAA</sequence>
<evidence type="ECO:0000256" key="1">
    <source>
        <dbReference type="ARBA" id="ARBA00004613"/>
    </source>
</evidence>
<evidence type="ECO:0000313" key="6">
    <source>
        <dbReference type="EMBL" id="AEK80694.1"/>
    </source>
</evidence>
<evidence type="ECO:0000256" key="5">
    <source>
        <dbReference type="RuleBase" id="RU367124"/>
    </source>
</evidence>
<name>G1FRF6_PHYSO</name>
<keyword evidence="3 5" id="KW-0964">Secreted</keyword>
<proteinExistence type="inferred from homology"/>
<gene>
    <name evidence="6" type="primary">Avh</name>
</gene>
<evidence type="ECO:0000256" key="4">
    <source>
        <dbReference type="ARBA" id="ARBA00022729"/>
    </source>
</evidence>
<comment type="subcellular location">
    <subcellularLocation>
        <location evidence="1 5">Secreted</location>
    </subcellularLocation>
</comment>
<evidence type="ECO:0000256" key="2">
    <source>
        <dbReference type="ARBA" id="ARBA00010400"/>
    </source>
</evidence>
<dbReference type="AlphaFoldDB" id="G1FRF6"/>
<comment type="similarity">
    <text evidence="2 5">Belongs to the RxLR effector family.</text>
</comment>
<evidence type="ECO:0000256" key="3">
    <source>
        <dbReference type="ARBA" id="ARBA00022525"/>
    </source>
</evidence>
<feature type="chain" id="PRO_5044951179" description="RxLR effector protein" evidence="5">
    <location>
        <begin position="21"/>
        <end position="197"/>
    </location>
</feature>
<accession>G1FRF6</accession>
<comment type="function">
    <text evidence="5">Effector that suppresses plant defense responses during pathogen infection.</text>
</comment>
<dbReference type="Pfam" id="PF16810">
    <property type="entry name" value="RXLR"/>
    <property type="match status" value="1"/>
</dbReference>
<protein>
    <recommendedName>
        <fullName evidence="5">RxLR effector protein</fullName>
    </recommendedName>
</protein>
<organism evidence="6">
    <name type="scientific">Phytophthora sojae</name>
    <name type="common">Soybean stem and root rot agent</name>
    <name type="synonym">Phytophthora megasperma f. sp. glycines</name>
    <dbReference type="NCBI Taxonomy" id="67593"/>
    <lineage>
        <taxon>Eukaryota</taxon>
        <taxon>Sar</taxon>
        <taxon>Stramenopiles</taxon>
        <taxon>Oomycota</taxon>
        <taxon>Peronosporomycetes</taxon>
        <taxon>Peronosporales</taxon>
        <taxon>Peronosporaceae</taxon>
        <taxon>Phytophthora</taxon>
    </lineage>
</organism>
<reference evidence="6" key="1">
    <citation type="journal article" date="2011" name="Plant Cell">
        <title>Transcriptional programming and functional interactions within the Phytophthora sojae RXLR effector repertoire.</title>
        <authorList>
            <person name="Wang Q."/>
            <person name="Han C."/>
            <person name="Ferreira A.O."/>
            <person name="Yu X."/>
            <person name="Ye W."/>
            <person name="Tripathy S."/>
            <person name="Kale S.D."/>
            <person name="Gu B."/>
            <person name="Sheng Y."/>
            <person name="Sui Y."/>
            <person name="Wang X."/>
            <person name="Zhang Z."/>
            <person name="Cheng B."/>
            <person name="Dong S."/>
            <person name="Shan W."/>
            <person name="Zheng X."/>
            <person name="Dou D."/>
            <person name="Tyler B.M."/>
            <person name="Wang Y."/>
        </authorList>
    </citation>
    <scope>NUCLEOTIDE SEQUENCE</scope>
    <source>
        <strain evidence="6">P7074</strain>
    </source>
</reference>